<evidence type="ECO:0000259" key="2">
    <source>
        <dbReference type="Pfam" id="PF00582"/>
    </source>
</evidence>
<protein>
    <submittedName>
        <fullName evidence="3">Universal stress protein</fullName>
    </submittedName>
</protein>
<accession>A0A8H2LC50</accession>
<feature type="domain" description="UspA" evidence="2">
    <location>
        <begin position="1"/>
        <end position="144"/>
    </location>
</feature>
<gene>
    <name evidence="3" type="ORF">ES676_11335</name>
</gene>
<name>A0A8H2LC50_9FLAO</name>
<evidence type="ECO:0000313" key="4">
    <source>
        <dbReference type="Proteomes" id="UP000323324"/>
    </source>
</evidence>
<dbReference type="Pfam" id="PF00582">
    <property type="entry name" value="Usp"/>
    <property type="match status" value="1"/>
</dbReference>
<dbReference type="SUPFAM" id="SSF52402">
    <property type="entry name" value="Adenine nucleotide alpha hydrolases-like"/>
    <property type="match status" value="2"/>
</dbReference>
<reference evidence="3 4" key="1">
    <citation type="submission" date="2019-08" db="EMBL/GenBank/DDBJ databases">
        <title>Genomes of Antarctic Bizionia species.</title>
        <authorList>
            <person name="Bowman J.P."/>
        </authorList>
    </citation>
    <scope>NUCLEOTIDE SEQUENCE [LARGE SCALE GENOMIC DNA]</scope>
    <source>
        <strain evidence="3 4">HFD</strain>
    </source>
</reference>
<proteinExistence type="inferred from homology"/>
<dbReference type="Gene3D" id="3.40.50.12370">
    <property type="match status" value="1"/>
</dbReference>
<dbReference type="EMBL" id="VSKM01000011">
    <property type="protein sequence ID" value="TYB72552.1"/>
    <property type="molecule type" value="Genomic_DNA"/>
</dbReference>
<dbReference type="PANTHER" id="PTHR46268">
    <property type="entry name" value="STRESS RESPONSE PROTEIN NHAX"/>
    <property type="match status" value="1"/>
</dbReference>
<dbReference type="InterPro" id="IPR006016">
    <property type="entry name" value="UspA"/>
</dbReference>
<evidence type="ECO:0000313" key="3">
    <source>
        <dbReference type="EMBL" id="TYB72552.1"/>
    </source>
</evidence>
<comment type="caution">
    <text evidence="3">The sequence shown here is derived from an EMBL/GenBank/DDBJ whole genome shotgun (WGS) entry which is preliminary data.</text>
</comment>
<comment type="similarity">
    <text evidence="1">Belongs to the universal stress protein A family.</text>
</comment>
<dbReference type="PRINTS" id="PR01438">
    <property type="entry name" value="UNVRSLSTRESS"/>
</dbReference>
<organism evidence="3 4">
    <name type="scientific">Bizionia saleffrena</name>
    <dbReference type="NCBI Taxonomy" id="291189"/>
    <lineage>
        <taxon>Bacteria</taxon>
        <taxon>Pseudomonadati</taxon>
        <taxon>Bacteroidota</taxon>
        <taxon>Flavobacteriia</taxon>
        <taxon>Flavobacteriales</taxon>
        <taxon>Flavobacteriaceae</taxon>
        <taxon>Bizionia</taxon>
    </lineage>
</organism>
<dbReference type="AlphaFoldDB" id="A0A8H2LC50"/>
<sequence>MRHHILLPTDFSKNALSAALYAIRLYNSEPCTFYFLHAWSFSNSSTRTYISSEYIDKLEEKAQYQLLGLKTQAEADKTNALHKFEIFYSKDPLVKSIEVAIETHSIDLVVMGTNGASGTNRFLFGSNAVSIITKMKLCPILVVPADFDYIEPKHIGFPTDFKHLYSSELLSLKHFSKLCNSEVKVVHFNESDDLSHRQNTHLVLLKESLEGYKHSFHWMTDNNTKELAIKEFIRAQDINVLAMINYKHSFIESITKEPIVKNIGFHPVIPFLVIPCFS</sequence>
<dbReference type="RefSeq" id="WP_148370445.1">
    <property type="nucleotide sequence ID" value="NZ_VSKM01000011.1"/>
</dbReference>
<evidence type="ECO:0000256" key="1">
    <source>
        <dbReference type="ARBA" id="ARBA00008791"/>
    </source>
</evidence>
<dbReference type="CDD" id="cd00293">
    <property type="entry name" value="USP-like"/>
    <property type="match status" value="1"/>
</dbReference>
<dbReference type="PANTHER" id="PTHR46268:SF6">
    <property type="entry name" value="UNIVERSAL STRESS PROTEIN UP12"/>
    <property type="match status" value="1"/>
</dbReference>
<dbReference type="Proteomes" id="UP000323324">
    <property type="component" value="Unassembled WGS sequence"/>
</dbReference>
<dbReference type="InterPro" id="IPR006015">
    <property type="entry name" value="Universal_stress_UspA"/>
</dbReference>
<keyword evidence="4" id="KW-1185">Reference proteome</keyword>